<protein>
    <recommendedName>
        <fullName evidence="4">DUF3575 domain-containing protein</fullName>
    </recommendedName>
</protein>
<proteinExistence type="predicted"/>
<dbReference type="EMBL" id="JADWYR010000002">
    <property type="protein sequence ID" value="MBG9377614.1"/>
    <property type="molecule type" value="Genomic_DNA"/>
</dbReference>
<keyword evidence="1" id="KW-0732">Signal</keyword>
<reference evidence="2" key="1">
    <citation type="submission" date="2020-11" db="EMBL/GenBank/DDBJ databases">
        <title>Bacterial whole genome sequence for Panacibacter sp. DH6.</title>
        <authorList>
            <person name="Le V."/>
            <person name="Ko S."/>
            <person name="Ahn C.-Y."/>
            <person name="Oh H.-M."/>
        </authorList>
    </citation>
    <scope>NUCLEOTIDE SEQUENCE</scope>
    <source>
        <strain evidence="2">DH6</strain>
    </source>
</reference>
<keyword evidence="3" id="KW-1185">Reference proteome</keyword>
<feature type="chain" id="PRO_5037426607" description="DUF3575 domain-containing protein" evidence="1">
    <location>
        <begin position="21"/>
        <end position="159"/>
    </location>
</feature>
<accession>A0A931E9G5</accession>
<dbReference type="Proteomes" id="UP000628448">
    <property type="component" value="Unassembled WGS sequence"/>
</dbReference>
<dbReference type="AlphaFoldDB" id="A0A931E9G5"/>
<organism evidence="2 3">
    <name type="scientific">Panacibacter microcysteis</name>
    <dbReference type="NCBI Taxonomy" id="2793269"/>
    <lineage>
        <taxon>Bacteria</taxon>
        <taxon>Pseudomonadati</taxon>
        <taxon>Bacteroidota</taxon>
        <taxon>Chitinophagia</taxon>
        <taxon>Chitinophagales</taxon>
        <taxon>Chitinophagaceae</taxon>
        <taxon>Panacibacter</taxon>
    </lineage>
</organism>
<comment type="caution">
    <text evidence="2">The sequence shown here is derived from an EMBL/GenBank/DDBJ whole genome shotgun (WGS) entry which is preliminary data.</text>
</comment>
<evidence type="ECO:0000256" key="1">
    <source>
        <dbReference type="SAM" id="SignalP"/>
    </source>
</evidence>
<feature type="signal peptide" evidence="1">
    <location>
        <begin position="1"/>
        <end position="20"/>
    </location>
</feature>
<evidence type="ECO:0000313" key="2">
    <source>
        <dbReference type="EMBL" id="MBG9377614.1"/>
    </source>
</evidence>
<name>A0A931E9G5_9BACT</name>
<gene>
    <name evidence="2" type="ORF">I5907_15320</name>
</gene>
<sequence length="159" mass="17825">MKRIIFVLLVVTSFAFTSNAQNTSSEYTTAIGVKIYPAAFTIKHFVKENRAVEGLAYFWNYGSRATALYEFHGDIPGVDGLKWYAGPGVHVGFWSNKWKKDYPDRDGGIAIGIDGIGGLDYKFKGVPIDIFLDWQPSFNFVGYNYFEGGWGGTGIRYTF</sequence>
<evidence type="ECO:0008006" key="4">
    <source>
        <dbReference type="Google" id="ProtNLM"/>
    </source>
</evidence>
<dbReference type="RefSeq" id="WP_196991688.1">
    <property type="nucleotide sequence ID" value="NZ_JADWYR010000002.1"/>
</dbReference>
<evidence type="ECO:0000313" key="3">
    <source>
        <dbReference type="Proteomes" id="UP000628448"/>
    </source>
</evidence>